<feature type="domain" description="Leucine-binding protein" evidence="5">
    <location>
        <begin position="389"/>
        <end position="716"/>
    </location>
</feature>
<dbReference type="KEGG" id="cts:Ctha_0497"/>
<feature type="compositionally biased region" description="Acidic residues" evidence="3">
    <location>
        <begin position="276"/>
        <end position="293"/>
    </location>
</feature>
<keyword evidence="2 4" id="KW-0732">Signal</keyword>
<evidence type="ECO:0000256" key="4">
    <source>
        <dbReference type="SAM" id="SignalP"/>
    </source>
</evidence>
<feature type="compositionally biased region" description="Polar residues" evidence="3">
    <location>
        <begin position="240"/>
        <end position="262"/>
    </location>
</feature>
<proteinExistence type="inferred from homology"/>
<evidence type="ECO:0000256" key="3">
    <source>
        <dbReference type="SAM" id="MobiDB-lite"/>
    </source>
</evidence>
<evidence type="ECO:0000313" key="6">
    <source>
        <dbReference type="EMBL" id="ACF12968.1"/>
    </source>
</evidence>
<dbReference type="InterPro" id="IPR051010">
    <property type="entry name" value="BCAA_transport"/>
</dbReference>
<gene>
    <name evidence="6" type="ordered locus">Ctha_0497</name>
</gene>
<protein>
    <submittedName>
        <fullName evidence="6">ABC-type branched-chain amino acid transport systems periplasmic component-like protein</fullName>
    </submittedName>
</protein>
<dbReference type="OrthoDB" id="1490175at2"/>
<dbReference type="EMBL" id="CP001100">
    <property type="protein sequence ID" value="ACF12968.1"/>
    <property type="molecule type" value="Genomic_DNA"/>
</dbReference>
<dbReference type="PANTHER" id="PTHR30483:SF6">
    <property type="entry name" value="PERIPLASMIC BINDING PROTEIN OF ABC TRANSPORTER FOR NATURAL AMINO ACIDS"/>
    <property type="match status" value="1"/>
</dbReference>
<evidence type="ECO:0000259" key="5">
    <source>
        <dbReference type="Pfam" id="PF13458"/>
    </source>
</evidence>
<reference evidence="6 7" key="1">
    <citation type="submission" date="2008-06" db="EMBL/GenBank/DDBJ databases">
        <title>Complete sequence of Chloroherpeton thalassium ATCC 35110.</title>
        <authorList>
            <consortium name="US DOE Joint Genome Institute"/>
            <person name="Lucas S."/>
            <person name="Copeland A."/>
            <person name="Lapidus A."/>
            <person name="Glavina del Rio T."/>
            <person name="Dalin E."/>
            <person name="Tice H."/>
            <person name="Bruce D."/>
            <person name="Goodwin L."/>
            <person name="Pitluck S."/>
            <person name="Schmutz J."/>
            <person name="Larimer F."/>
            <person name="Land M."/>
            <person name="Hauser L."/>
            <person name="Kyrpides N."/>
            <person name="Mikhailova N."/>
            <person name="Liu Z."/>
            <person name="Li T."/>
            <person name="Zhao F."/>
            <person name="Overmann J."/>
            <person name="Bryant D.A."/>
            <person name="Richardson P."/>
        </authorList>
    </citation>
    <scope>NUCLEOTIDE SEQUENCE [LARGE SCALE GENOMIC DNA]</scope>
    <source>
        <strain evidence="7">ATCC 35110 / GB-78</strain>
    </source>
</reference>
<organism evidence="6 7">
    <name type="scientific">Chloroherpeton thalassium (strain ATCC 35110 / GB-78)</name>
    <dbReference type="NCBI Taxonomy" id="517418"/>
    <lineage>
        <taxon>Bacteria</taxon>
        <taxon>Pseudomonadati</taxon>
        <taxon>Chlorobiota</taxon>
        <taxon>Chlorobiia</taxon>
        <taxon>Chlorobiales</taxon>
        <taxon>Chloroherpetonaceae</taxon>
        <taxon>Chloroherpeton</taxon>
    </lineage>
</organism>
<feature type="chain" id="PRO_5002797677" evidence="4">
    <location>
        <begin position="26"/>
        <end position="722"/>
    </location>
</feature>
<dbReference type="PANTHER" id="PTHR30483">
    <property type="entry name" value="LEUCINE-SPECIFIC-BINDING PROTEIN"/>
    <property type="match status" value="1"/>
</dbReference>
<dbReference type="InterPro" id="IPR028081">
    <property type="entry name" value="Leu-bd"/>
</dbReference>
<dbReference type="RefSeq" id="WP_012499052.1">
    <property type="nucleotide sequence ID" value="NC_011026.1"/>
</dbReference>
<evidence type="ECO:0000256" key="1">
    <source>
        <dbReference type="ARBA" id="ARBA00010062"/>
    </source>
</evidence>
<dbReference type="Pfam" id="PF13458">
    <property type="entry name" value="Peripla_BP_6"/>
    <property type="match status" value="1"/>
</dbReference>
<dbReference type="HOGENOM" id="CLU_382972_0_0_10"/>
<accession>B3QUR2</accession>
<evidence type="ECO:0000313" key="7">
    <source>
        <dbReference type="Proteomes" id="UP000001208"/>
    </source>
</evidence>
<dbReference type="Proteomes" id="UP000001208">
    <property type="component" value="Chromosome"/>
</dbReference>
<evidence type="ECO:0000256" key="2">
    <source>
        <dbReference type="ARBA" id="ARBA00022729"/>
    </source>
</evidence>
<dbReference type="eggNOG" id="COG0683">
    <property type="taxonomic scope" value="Bacteria"/>
</dbReference>
<dbReference type="InterPro" id="IPR028082">
    <property type="entry name" value="Peripla_BP_I"/>
</dbReference>
<name>B3QUR2_CHLT3</name>
<comment type="similarity">
    <text evidence="1">Belongs to the leucine-binding protein family.</text>
</comment>
<dbReference type="CDD" id="cd06268">
    <property type="entry name" value="PBP1_ABC_transporter_LIVBP-like"/>
    <property type="match status" value="1"/>
</dbReference>
<dbReference type="STRING" id="517418.Ctha_0497"/>
<dbReference type="Gene3D" id="3.40.50.2300">
    <property type="match status" value="2"/>
</dbReference>
<dbReference type="AlphaFoldDB" id="B3QUR2"/>
<keyword evidence="7" id="KW-1185">Reference proteome</keyword>
<feature type="region of interest" description="Disordered" evidence="3">
    <location>
        <begin position="231"/>
        <end position="293"/>
    </location>
</feature>
<feature type="compositionally biased region" description="Basic and acidic residues" evidence="3">
    <location>
        <begin position="263"/>
        <end position="275"/>
    </location>
</feature>
<dbReference type="SUPFAM" id="SSF53822">
    <property type="entry name" value="Periplasmic binding protein-like I"/>
    <property type="match status" value="1"/>
</dbReference>
<sequence length="722" mass="81994">MQRLRLAIFAAVAFGVLLCSLSNTAYSQRKQKEPIVKTSPSGGVEKDPEELFLKKLTNKSPHRILQYALNQYQFGFFAKAESLFTDYRQISSEEPPAERDLGQLMHAKTLIRLKRYQPAIEELTKLKFSATYPALRQETIFDLGVAETHTGKFYSAAERFMEVGGQTWSTKDSLYLRKKAITNLRLLAMTNLSLNQIEKLIKNTPYINLKAVLAGELMRKSLSGDFYDAQPLETKETGSEKQVSSPAEILESSNSGDQFSVQQRKDEEKQKVKDEWESEEYEDESARDEDESSFEMVVPGEVVTLEPRGEAFIERLDTLLRNRIIPIIDTLLMSSELDPAIRSWLIDYRFQASDVASRRYQHFPIGVLLPIDLDVFDGSESQRVGSQILTGMALRAFEHNRSSPMRYISLLVRNTEGVDSLALIRVMDELIDRDSVKIILGPIFSDKAVIAAQHAAAREFPLITPTATDERITKAHPTCFQMNPPHRTRGKIIADYFLEDSTKKTFGIFAEQMTYGVEMAEGFKDEVLAHGGKMKMYSLLPFGFRSLKEAVDTLHLEKPEDFMGYPETKFDAIYLPLTTMESIGIALSQLHYYNFTGQIVGSGDWHDANVLNRFSDMLNGTIYAIDTYVSSADPRVYYTLEKYYNFWQSHPSTLFWHGADAIDYLTETIVNKEMASPCKISEALRQAPPYKAVRTEIFFDGGNINQSMNIMQFSDGNISKLK</sequence>
<feature type="signal peptide" evidence="4">
    <location>
        <begin position="1"/>
        <end position="25"/>
    </location>
</feature>